<name>A0A838L2L9_9SPHN</name>
<evidence type="ECO:0000313" key="3">
    <source>
        <dbReference type="Proteomes" id="UP000570166"/>
    </source>
</evidence>
<dbReference type="Gene3D" id="2.60.40.2250">
    <property type="match status" value="1"/>
</dbReference>
<evidence type="ECO:0000313" key="2">
    <source>
        <dbReference type="EMBL" id="MBA2932895.1"/>
    </source>
</evidence>
<keyword evidence="3" id="KW-1185">Reference proteome</keyword>
<proteinExistence type="predicted"/>
<dbReference type="SUPFAM" id="SSF54001">
    <property type="entry name" value="Cysteine proteinases"/>
    <property type="match status" value="1"/>
</dbReference>
<evidence type="ECO:0000259" key="1">
    <source>
        <dbReference type="SMART" id="SM00460"/>
    </source>
</evidence>
<dbReference type="Pfam" id="PF01841">
    <property type="entry name" value="Transglut_core"/>
    <property type="match status" value="1"/>
</dbReference>
<gene>
    <name evidence="2" type="ORF">HZF05_02180</name>
</gene>
<dbReference type="SMART" id="SM00460">
    <property type="entry name" value="TGc"/>
    <property type="match status" value="1"/>
</dbReference>
<dbReference type="EMBL" id="JACEIB010000001">
    <property type="protein sequence ID" value="MBA2932895.1"/>
    <property type="molecule type" value="Genomic_DNA"/>
</dbReference>
<organism evidence="2 3">
    <name type="scientific">Sphingomonas chungangi</name>
    <dbReference type="NCBI Taxonomy" id="2683589"/>
    <lineage>
        <taxon>Bacteria</taxon>
        <taxon>Pseudomonadati</taxon>
        <taxon>Pseudomonadota</taxon>
        <taxon>Alphaproteobacteria</taxon>
        <taxon>Sphingomonadales</taxon>
        <taxon>Sphingomonadaceae</taxon>
        <taxon>Sphingomonas</taxon>
    </lineage>
</organism>
<comment type="caution">
    <text evidence="2">The sequence shown here is derived from an EMBL/GenBank/DDBJ whole genome shotgun (WGS) entry which is preliminary data.</text>
</comment>
<dbReference type="InterPro" id="IPR038765">
    <property type="entry name" value="Papain-like_cys_pep_sf"/>
</dbReference>
<sequence>MRLSIDAFLDYTLAGPADLLFALEVAQMHDQILITDRLIVGGVEPLRPIIGDESLGRRTWAYGEGRITAHYTATVDIERAPTVLHGLHADKLKDLPPLVVPYLFPSRYCEADRFETAVRREFGDEEGGDKVQAMADWIRGHLDYVPGSSDVNTTAADTYVSHSGVCRDFAHLLIAMARAAGIPARMVGAYAWQLDPPDFHAVVEVWLEGGWHLVDPTGLAPTEGIARIGVGRDATDISFLTVFGQAQFNHQQVRVELVDTDRSLGVPR</sequence>
<protein>
    <submittedName>
        <fullName evidence="2">Transglutaminase family protein</fullName>
    </submittedName>
</protein>
<dbReference type="Gene3D" id="3.10.620.30">
    <property type="match status" value="1"/>
</dbReference>
<dbReference type="RefSeq" id="WP_160364972.1">
    <property type="nucleotide sequence ID" value="NZ_JACEIB010000001.1"/>
</dbReference>
<dbReference type="AlphaFoldDB" id="A0A838L2L9"/>
<accession>A0A838L2L9</accession>
<dbReference type="PANTHER" id="PTHR33490">
    <property type="entry name" value="BLR5614 PROTEIN-RELATED"/>
    <property type="match status" value="1"/>
</dbReference>
<dbReference type="Proteomes" id="UP000570166">
    <property type="component" value="Unassembled WGS sequence"/>
</dbReference>
<feature type="domain" description="Transglutaminase-like" evidence="1">
    <location>
        <begin position="158"/>
        <end position="218"/>
    </location>
</feature>
<reference evidence="2 3" key="1">
    <citation type="submission" date="2020-07" db="EMBL/GenBank/DDBJ databases">
        <authorList>
            <person name="Sun Q."/>
        </authorList>
    </citation>
    <scope>NUCLEOTIDE SEQUENCE [LARGE SCALE GENOMIC DNA]</scope>
    <source>
        <strain evidence="2 3">CGMCC 1.13654</strain>
    </source>
</reference>
<dbReference type="InterPro" id="IPR002931">
    <property type="entry name" value="Transglutaminase-like"/>
</dbReference>
<dbReference type="PANTHER" id="PTHR33490:SF12">
    <property type="entry name" value="BLL5557 PROTEIN"/>
    <property type="match status" value="1"/>
</dbReference>